<feature type="transmembrane region" description="Helical" evidence="1">
    <location>
        <begin position="12"/>
        <end position="31"/>
    </location>
</feature>
<gene>
    <name evidence="2" type="ORF">OEV98_15920</name>
</gene>
<feature type="transmembrane region" description="Helical" evidence="1">
    <location>
        <begin position="114"/>
        <end position="141"/>
    </location>
</feature>
<keyword evidence="1" id="KW-0472">Membrane</keyword>
<feature type="transmembrane region" description="Helical" evidence="1">
    <location>
        <begin position="70"/>
        <end position="93"/>
    </location>
</feature>
<dbReference type="Proteomes" id="UP001209318">
    <property type="component" value="Unassembled WGS sequence"/>
</dbReference>
<dbReference type="EMBL" id="JAOUSF010000006">
    <property type="protein sequence ID" value="MCU9615022.1"/>
    <property type="molecule type" value="Genomic_DNA"/>
</dbReference>
<dbReference type="InterPro" id="IPR010540">
    <property type="entry name" value="CmpB_TMEM229"/>
</dbReference>
<keyword evidence="1" id="KW-0812">Transmembrane</keyword>
<accession>A0AAE3IV46</accession>
<keyword evidence="3" id="KW-1185">Reference proteome</keyword>
<evidence type="ECO:0000256" key="1">
    <source>
        <dbReference type="SAM" id="Phobius"/>
    </source>
</evidence>
<dbReference type="RefSeq" id="WP_263074343.1">
    <property type="nucleotide sequence ID" value="NZ_JAOUSF010000006.1"/>
</dbReference>
<organism evidence="2 3">
    <name type="scientific">Perspicuibacillus lycopersici</name>
    <dbReference type="NCBI Taxonomy" id="1325689"/>
    <lineage>
        <taxon>Bacteria</taxon>
        <taxon>Bacillati</taxon>
        <taxon>Bacillota</taxon>
        <taxon>Bacilli</taxon>
        <taxon>Bacillales</taxon>
        <taxon>Bacillaceae</taxon>
        <taxon>Perspicuibacillus</taxon>
    </lineage>
</organism>
<comment type="caution">
    <text evidence="2">The sequence shown here is derived from an EMBL/GenBank/DDBJ whole genome shotgun (WGS) entry which is preliminary data.</text>
</comment>
<sequence>MSNWVDSTNVFSLLFFFMIYACLGWLLENTYNYIINRKFVKDNFFIGPFKPMYGFAPILLLLMLSPNMHLLTVLMLYLVIPTIIEYVSGWLLFTFFRRKYWDYSKQKFQLHGHICLPFSICWMVLSYACLHWLHLIFVMIYGKVDFLWPWMAPFVMIYLLAELIFAIRRNLLIQSPANEPNPVQ</sequence>
<dbReference type="Pfam" id="PF06541">
    <property type="entry name" value="ABC_trans_CmpB"/>
    <property type="match status" value="1"/>
</dbReference>
<reference evidence="2" key="1">
    <citation type="submission" date="2022-10" db="EMBL/GenBank/DDBJ databases">
        <title>Description of Fervidibacillus gen. nov. in the family Fervidibacillaceae fam. nov. with two species, Fervidibacillus albus sp. nov., and Fervidibacillus halotolerans sp. nov., isolated from tidal flat sediments.</title>
        <authorList>
            <person name="Kwon K.K."/>
            <person name="Yang S.-H."/>
        </authorList>
    </citation>
    <scope>NUCLEOTIDE SEQUENCE</scope>
    <source>
        <strain evidence="2">JCM 19140</strain>
    </source>
</reference>
<name>A0AAE3IV46_9BACI</name>
<feature type="transmembrane region" description="Helical" evidence="1">
    <location>
        <begin position="147"/>
        <end position="167"/>
    </location>
</feature>
<keyword evidence="1" id="KW-1133">Transmembrane helix</keyword>
<feature type="transmembrane region" description="Helical" evidence="1">
    <location>
        <begin position="43"/>
        <end position="64"/>
    </location>
</feature>
<protein>
    <submittedName>
        <fullName evidence="2">ABC transporter permease</fullName>
    </submittedName>
</protein>
<evidence type="ECO:0000313" key="3">
    <source>
        <dbReference type="Proteomes" id="UP001209318"/>
    </source>
</evidence>
<evidence type="ECO:0000313" key="2">
    <source>
        <dbReference type="EMBL" id="MCU9615022.1"/>
    </source>
</evidence>
<dbReference type="AlphaFoldDB" id="A0AAE3IV46"/>
<proteinExistence type="predicted"/>